<evidence type="ECO:0000256" key="1">
    <source>
        <dbReference type="SAM" id="MobiDB-lite"/>
    </source>
</evidence>
<dbReference type="RefSeq" id="WP_188644904.1">
    <property type="nucleotide sequence ID" value="NZ_BMKL01000001.1"/>
</dbReference>
<evidence type="ECO:0008006" key="4">
    <source>
        <dbReference type="Google" id="ProtNLM"/>
    </source>
</evidence>
<evidence type="ECO:0000313" key="3">
    <source>
        <dbReference type="Proteomes" id="UP000619041"/>
    </source>
</evidence>
<feature type="region of interest" description="Disordered" evidence="1">
    <location>
        <begin position="17"/>
        <end position="50"/>
    </location>
</feature>
<keyword evidence="3" id="KW-1185">Reference proteome</keyword>
<dbReference type="EMBL" id="BMKL01000001">
    <property type="protein sequence ID" value="GGD99347.1"/>
    <property type="molecule type" value="Genomic_DNA"/>
</dbReference>
<accession>A0ABQ1SAR8</accession>
<comment type="caution">
    <text evidence="2">The sequence shown here is derived from an EMBL/GenBank/DDBJ whole genome shotgun (WGS) entry which is preliminary data.</text>
</comment>
<proteinExistence type="predicted"/>
<name>A0ABQ1SAR8_9SPHN</name>
<organism evidence="2 3">
    <name type="scientific">Tsuneonella deserti</name>
    <dbReference type="NCBI Taxonomy" id="2035528"/>
    <lineage>
        <taxon>Bacteria</taxon>
        <taxon>Pseudomonadati</taxon>
        <taxon>Pseudomonadota</taxon>
        <taxon>Alphaproteobacteria</taxon>
        <taxon>Sphingomonadales</taxon>
        <taxon>Erythrobacteraceae</taxon>
        <taxon>Tsuneonella</taxon>
    </lineage>
</organism>
<dbReference type="Proteomes" id="UP000619041">
    <property type="component" value="Unassembled WGS sequence"/>
</dbReference>
<reference evidence="3" key="1">
    <citation type="journal article" date="2019" name="Int. J. Syst. Evol. Microbiol.">
        <title>The Global Catalogue of Microorganisms (GCM) 10K type strain sequencing project: providing services to taxonomists for standard genome sequencing and annotation.</title>
        <authorList>
            <consortium name="The Broad Institute Genomics Platform"/>
            <consortium name="The Broad Institute Genome Sequencing Center for Infectious Disease"/>
            <person name="Wu L."/>
            <person name="Ma J."/>
        </authorList>
    </citation>
    <scope>NUCLEOTIDE SEQUENCE [LARGE SCALE GENOMIC DNA]</scope>
    <source>
        <strain evidence="3">CGMCC 1.15959</strain>
    </source>
</reference>
<gene>
    <name evidence="2" type="ORF">GCM10011515_18920</name>
</gene>
<evidence type="ECO:0000313" key="2">
    <source>
        <dbReference type="EMBL" id="GGD99347.1"/>
    </source>
</evidence>
<sequence>MAEISFASLSPTLLARKGGAKPAMRPQHAALASMQGAGPLKDPAPEVLSEALEDLGWNDMGEGEHASAEVLQLTPMSGPEAFEEDASPAQRPAIVEQQEHLAERIVAPVAPKRRPARERSSRAAFTLRLDADRHLKLRLATTIKGISAQALVTEALDALLRRMPELDTLAAQVKRH</sequence>
<protein>
    <recommendedName>
        <fullName evidence="4">HicB family protein</fullName>
    </recommendedName>
</protein>